<organism evidence="2 5">
    <name type="scientific">Paraburkholderia hospita</name>
    <dbReference type="NCBI Taxonomy" id="169430"/>
    <lineage>
        <taxon>Bacteria</taxon>
        <taxon>Pseudomonadati</taxon>
        <taxon>Pseudomonadota</taxon>
        <taxon>Betaproteobacteria</taxon>
        <taxon>Burkholderiales</taxon>
        <taxon>Burkholderiaceae</taxon>
        <taxon>Paraburkholderia</taxon>
    </lineage>
</organism>
<evidence type="ECO:0000313" key="4">
    <source>
        <dbReference type="Proteomes" id="UP000004980"/>
    </source>
</evidence>
<dbReference type="Proteomes" id="UP000004980">
    <property type="component" value="Unassembled WGS sequence"/>
</dbReference>
<accession>A0AAJ5BWB7</accession>
<evidence type="ECO:0000313" key="5">
    <source>
        <dbReference type="Proteomes" id="UP000236649"/>
    </source>
</evidence>
<dbReference type="Pfam" id="PF24393">
    <property type="entry name" value="Pepco"/>
    <property type="match status" value="1"/>
</dbReference>
<name>A0AAJ5BWB7_9BURK</name>
<feature type="domain" description="Pepco" evidence="1">
    <location>
        <begin position="26"/>
        <end position="103"/>
    </location>
</feature>
<evidence type="ECO:0000259" key="1">
    <source>
        <dbReference type="Pfam" id="PF24393"/>
    </source>
</evidence>
<dbReference type="GeneID" id="55534559"/>
<dbReference type="Proteomes" id="UP000236649">
    <property type="component" value="Chromosome 3"/>
</dbReference>
<dbReference type="RefSeq" id="WP_007579324.1">
    <property type="nucleotide sequence ID" value="NZ_AKAU01000054.1"/>
</dbReference>
<gene>
    <name evidence="2" type="ORF">C2L64_40375</name>
    <name evidence="3" type="ORF">WQE_07642</name>
</gene>
<sequence length="105" mass="11089">MNTKTRLLIDSEPPQMKSAFPVPGLDVMGQRVVEISNDVLKKSIDGALQNILSLLATVTTESTTHKVSEVAFSLTFDATGEVSVVSLAKGSLKGSAGLEITIKSK</sequence>
<dbReference type="EMBL" id="CP026107">
    <property type="protein sequence ID" value="AUT74503.1"/>
    <property type="molecule type" value="Genomic_DNA"/>
</dbReference>
<dbReference type="AlphaFoldDB" id="A0AAJ5BWB7"/>
<proteinExistence type="predicted"/>
<dbReference type="KEGG" id="phs:C2L64_40375"/>
<dbReference type="EMBL" id="AKAU01000054">
    <property type="protein sequence ID" value="EIN01664.1"/>
    <property type="molecule type" value="Genomic_DNA"/>
</dbReference>
<keyword evidence="4" id="KW-1185">Reference proteome</keyword>
<protein>
    <recommendedName>
        <fullName evidence="1">Pepco domain-containing protein</fullName>
    </recommendedName>
</protein>
<evidence type="ECO:0000313" key="3">
    <source>
        <dbReference type="EMBL" id="EIN01664.1"/>
    </source>
</evidence>
<reference evidence="3 4" key="1">
    <citation type="journal article" date="2012" name="J. Bacteriol.">
        <title>Draft Genome Sequence of the Soil Bacterium Burkholderia terrae Strain BS001, Which Interacts with Fungal Surface Structures.</title>
        <authorList>
            <person name="Nazir R."/>
            <person name="Hansen M.A."/>
            <person name="Sorensen S."/>
            <person name="van Elsas J.D."/>
        </authorList>
    </citation>
    <scope>NUCLEOTIDE SEQUENCE [LARGE SCALE GENOMIC DNA]</scope>
    <source>
        <strain evidence="3 4">BS001</strain>
    </source>
</reference>
<dbReference type="InterPro" id="IPR056947">
    <property type="entry name" value="Pepco_dom"/>
</dbReference>
<evidence type="ECO:0000313" key="2">
    <source>
        <dbReference type="EMBL" id="AUT74503.1"/>
    </source>
</evidence>
<reference evidence="2 5" key="2">
    <citation type="submission" date="2018-01" db="EMBL/GenBank/DDBJ databases">
        <title>Species boundaries and ecological features among Paraburkholderia terrae DSMZ17804T, P. hospita DSMZ17164T and P. caribensis DSMZ13236T.</title>
        <authorList>
            <person name="Pratama A.A."/>
        </authorList>
    </citation>
    <scope>NUCLEOTIDE SEQUENCE [LARGE SCALE GENOMIC DNA]</scope>
    <source>
        <strain evidence="2 5">DSM 17164</strain>
    </source>
</reference>